<dbReference type="Proteomes" id="UP000656881">
    <property type="component" value="Unassembled WGS sequence"/>
</dbReference>
<evidence type="ECO:0000313" key="8">
    <source>
        <dbReference type="Proteomes" id="UP000656881"/>
    </source>
</evidence>
<reference evidence="8" key="1">
    <citation type="journal article" date="2019" name="Int. J. Syst. Evol. Microbiol.">
        <title>The Global Catalogue of Microorganisms (GCM) 10K type strain sequencing project: providing services to taxonomists for standard genome sequencing and annotation.</title>
        <authorList>
            <consortium name="The Broad Institute Genomics Platform"/>
            <consortium name="The Broad Institute Genome Sequencing Center for Infectious Disease"/>
            <person name="Wu L."/>
            <person name="Ma J."/>
        </authorList>
    </citation>
    <scope>NUCLEOTIDE SEQUENCE [LARGE SCALE GENOMIC DNA]</scope>
    <source>
        <strain evidence="8">CGMCC 4.7349</strain>
    </source>
</reference>
<dbReference type="Gene3D" id="1.20.1250.20">
    <property type="entry name" value="MFS general substrate transporter like domains"/>
    <property type="match status" value="1"/>
</dbReference>
<feature type="transmembrane region" description="Helical" evidence="5">
    <location>
        <begin position="207"/>
        <end position="225"/>
    </location>
</feature>
<evidence type="ECO:0000256" key="5">
    <source>
        <dbReference type="SAM" id="Phobius"/>
    </source>
</evidence>
<sequence>MPGFWPIALTGMASKLAPGMVGLSLLLLISRHHSFGTAGLAVSCAAIGQGATAPLRGRLVDRYPRRPVLLGCLAGYVTAIALLLVVVRGDGPPLPLLTLAAVMGATSPPAAVMMRSVWHQAAGERTLGPAMALDSAMTGAALVIGPALAGWLSVSVSPLAPLLAVASLTAGAVWLLVVLPTTPHPVERQRGQGHGLQPLRNAPLRQLLAADALFVCAVTGVDVVLPKYAQEHGAVALSGWLLGALSMGSVLGSLALGAVSVPAALSGRGRRIPVLLCVFAAGAAALACAVRLSPWVVLLVCPVAGLSIGSAFAALRTTGGDLAPEGRVTETMAWLNSVDLAGGALGAAVFAWVAAAEGSGTALLLVPVVAVAAMVVGWSARTPKR</sequence>
<keyword evidence="2 5" id="KW-0812">Transmembrane</keyword>
<dbReference type="PANTHER" id="PTHR23542:SF1">
    <property type="entry name" value="MAJOR FACILITATOR SUPERFAMILY (MFS) PROFILE DOMAIN-CONTAINING PROTEIN"/>
    <property type="match status" value="1"/>
</dbReference>
<organism evidence="7 8">
    <name type="scientific">Streptomyces lasiicapitis</name>
    <dbReference type="NCBI Taxonomy" id="1923961"/>
    <lineage>
        <taxon>Bacteria</taxon>
        <taxon>Bacillati</taxon>
        <taxon>Actinomycetota</taxon>
        <taxon>Actinomycetes</taxon>
        <taxon>Kitasatosporales</taxon>
        <taxon>Streptomycetaceae</taxon>
        <taxon>Streptomyces</taxon>
    </lineage>
</organism>
<dbReference type="PANTHER" id="PTHR23542">
    <property type="match status" value="1"/>
</dbReference>
<feature type="transmembrane region" description="Helical" evidence="5">
    <location>
        <begin position="296"/>
        <end position="315"/>
    </location>
</feature>
<protein>
    <submittedName>
        <fullName evidence="7">MFS transporter</fullName>
    </submittedName>
</protein>
<evidence type="ECO:0000256" key="1">
    <source>
        <dbReference type="ARBA" id="ARBA00004651"/>
    </source>
</evidence>
<feature type="transmembrane region" description="Helical" evidence="5">
    <location>
        <begin position="361"/>
        <end position="380"/>
    </location>
</feature>
<dbReference type="Pfam" id="PF07690">
    <property type="entry name" value="MFS_1"/>
    <property type="match status" value="1"/>
</dbReference>
<feature type="transmembrane region" description="Helical" evidence="5">
    <location>
        <begin position="237"/>
        <end position="265"/>
    </location>
</feature>
<comment type="subcellular location">
    <subcellularLocation>
        <location evidence="1">Cell membrane</location>
        <topology evidence="1">Multi-pass membrane protein</topology>
    </subcellularLocation>
</comment>
<comment type="caution">
    <text evidence="7">The sequence shown here is derived from an EMBL/GenBank/DDBJ whole genome shotgun (WGS) entry which is preliminary data.</text>
</comment>
<proteinExistence type="predicted"/>
<dbReference type="InterPro" id="IPR011701">
    <property type="entry name" value="MFS"/>
</dbReference>
<dbReference type="RefSeq" id="WP_229697057.1">
    <property type="nucleotide sequence ID" value="NZ_BMNG01000007.1"/>
</dbReference>
<keyword evidence="3 5" id="KW-1133">Transmembrane helix</keyword>
<dbReference type="InterPro" id="IPR020846">
    <property type="entry name" value="MFS_dom"/>
</dbReference>
<feature type="transmembrane region" description="Helical" evidence="5">
    <location>
        <begin position="130"/>
        <end position="153"/>
    </location>
</feature>
<keyword evidence="4 5" id="KW-0472">Membrane</keyword>
<dbReference type="SUPFAM" id="SSF103473">
    <property type="entry name" value="MFS general substrate transporter"/>
    <property type="match status" value="1"/>
</dbReference>
<feature type="transmembrane region" description="Helical" evidence="5">
    <location>
        <begin position="159"/>
        <end position="179"/>
    </location>
</feature>
<gene>
    <name evidence="7" type="ORF">GCM10012286_37320</name>
</gene>
<feature type="domain" description="Major facilitator superfamily (MFS) profile" evidence="6">
    <location>
        <begin position="203"/>
        <end position="385"/>
    </location>
</feature>
<feature type="transmembrane region" description="Helical" evidence="5">
    <location>
        <begin position="335"/>
        <end position="355"/>
    </location>
</feature>
<accession>A0ABQ2M3I0</accession>
<feature type="transmembrane region" description="Helical" evidence="5">
    <location>
        <begin position="35"/>
        <end position="55"/>
    </location>
</feature>
<dbReference type="PROSITE" id="PS50850">
    <property type="entry name" value="MFS"/>
    <property type="match status" value="1"/>
</dbReference>
<evidence type="ECO:0000256" key="4">
    <source>
        <dbReference type="ARBA" id="ARBA00023136"/>
    </source>
</evidence>
<name>A0ABQ2M3I0_9ACTN</name>
<dbReference type="InterPro" id="IPR036259">
    <property type="entry name" value="MFS_trans_sf"/>
</dbReference>
<evidence type="ECO:0000313" key="7">
    <source>
        <dbReference type="EMBL" id="GGO46421.1"/>
    </source>
</evidence>
<evidence type="ECO:0000256" key="2">
    <source>
        <dbReference type="ARBA" id="ARBA00022692"/>
    </source>
</evidence>
<keyword evidence="8" id="KW-1185">Reference proteome</keyword>
<dbReference type="EMBL" id="BMNG01000007">
    <property type="protein sequence ID" value="GGO46421.1"/>
    <property type="molecule type" value="Genomic_DNA"/>
</dbReference>
<feature type="transmembrane region" description="Helical" evidence="5">
    <location>
        <begin position="7"/>
        <end position="29"/>
    </location>
</feature>
<feature type="transmembrane region" description="Helical" evidence="5">
    <location>
        <begin position="272"/>
        <end position="290"/>
    </location>
</feature>
<evidence type="ECO:0000259" key="6">
    <source>
        <dbReference type="PROSITE" id="PS50850"/>
    </source>
</evidence>
<feature type="transmembrane region" description="Helical" evidence="5">
    <location>
        <begin position="67"/>
        <end position="87"/>
    </location>
</feature>
<feature type="transmembrane region" description="Helical" evidence="5">
    <location>
        <begin position="93"/>
        <end position="118"/>
    </location>
</feature>
<evidence type="ECO:0000256" key="3">
    <source>
        <dbReference type="ARBA" id="ARBA00022989"/>
    </source>
</evidence>